<feature type="transmembrane region" description="Helical" evidence="13">
    <location>
        <begin position="49"/>
        <end position="68"/>
    </location>
</feature>
<dbReference type="GO" id="GO:0020037">
    <property type="term" value="F:heme binding"/>
    <property type="evidence" value="ECO:0007669"/>
    <property type="project" value="TreeGrafter"/>
</dbReference>
<keyword evidence="5" id="KW-0349">Heme</keyword>
<evidence type="ECO:0000256" key="13">
    <source>
        <dbReference type="SAM" id="Phobius"/>
    </source>
</evidence>
<keyword evidence="7" id="KW-0479">Metal-binding</keyword>
<evidence type="ECO:0000256" key="3">
    <source>
        <dbReference type="ARBA" id="ARBA00022448"/>
    </source>
</evidence>
<keyword evidence="11 13" id="KW-0472">Membrane</keyword>
<keyword evidence="4" id="KW-1003">Cell membrane</keyword>
<feature type="transmembrane region" description="Helical" evidence="13">
    <location>
        <begin position="141"/>
        <end position="161"/>
    </location>
</feature>
<comment type="cofactor">
    <cofactor evidence="1">
        <name>heme b</name>
        <dbReference type="ChEBI" id="CHEBI:60344"/>
    </cofactor>
</comment>
<comment type="subcellular location">
    <subcellularLocation>
        <location evidence="2">Cell membrane</location>
        <topology evidence="2">Multi-pass membrane protein</topology>
    </subcellularLocation>
</comment>
<feature type="domain" description="Cytochrome b561 bacterial/Ni-hydrogenase" evidence="14">
    <location>
        <begin position="9"/>
        <end position="177"/>
    </location>
</feature>
<evidence type="ECO:0000256" key="4">
    <source>
        <dbReference type="ARBA" id="ARBA00022475"/>
    </source>
</evidence>
<evidence type="ECO:0000259" key="14">
    <source>
        <dbReference type="Pfam" id="PF01292"/>
    </source>
</evidence>
<dbReference type="Gene3D" id="1.20.950.20">
    <property type="entry name" value="Transmembrane di-heme cytochromes, Chain C"/>
    <property type="match status" value="1"/>
</dbReference>
<dbReference type="RefSeq" id="WP_133540646.1">
    <property type="nucleotide sequence ID" value="NZ_SNXI01000022.1"/>
</dbReference>
<evidence type="ECO:0000256" key="9">
    <source>
        <dbReference type="ARBA" id="ARBA00022989"/>
    </source>
</evidence>
<accession>A0A4R6NY88</accession>
<dbReference type="EMBL" id="SNXI01000022">
    <property type="protein sequence ID" value="TDP28387.1"/>
    <property type="molecule type" value="Genomic_DNA"/>
</dbReference>
<dbReference type="OrthoDB" id="9793784at2"/>
<keyword evidence="9 13" id="KW-1133">Transmembrane helix</keyword>
<keyword evidence="8" id="KW-0249">Electron transport</keyword>
<dbReference type="Pfam" id="PF01292">
    <property type="entry name" value="Ni_hydr_CYTB"/>
    <property type="match status" value="1"/>
</dbReference>
<dbReference type="PANTHER" id="PTHR30529:SF1">
    <property type="entry name" value="CYTOCHROME B561 HOMOLOG 2"/>
    <property type="match status" value="1"/>
</dbReference>
<protein>
    <submittedName>
        <fullName evidence="15">Cytochrome b561</fullName>
    </submittedName>
</protein>
<feature type="transmembrane region" description="Helical" evidence="13">
    <location>
        <begin position="89"/>
        <end position="108"/>
    </location>
</feature>
<dbReference type="InterPro" id="IPR016174">
    <property type="entry name" value="Di-haem_cyt_TM"/>
</dbReference>
<evidence type="ECO:0000256" key="11">
    <source>
        <dbReference type="ARBA" id="ARBA00023136"/>
    </source>
</evidence>
<name>A0A4R6NY88_9GAMM</name>
<evidence type="ECO:0000256" key="12">
    <source>
        <dbReference type="ARBA" id="ARBA00037975"/>
    </source>
</evidence>
<evidence type="ECO:0000256" key="5">
    <source>
        <dbReference type="ARBA" id="ARBA00022617"/>
    </source>
</evidence>
<dbReference type="InterPro" id="IPR011577">
    <property type="entry name" value="Cyt_b561_bac/Ni-Hgenase"/>
</dbReference>
<evidence type="ECO:0000256" key="7">
    <source>
        <dbReference type="ARBA" id="ARBA00022723"/>
    </source>
</evidence>
<comment type="similarity">
    <text evidence="12">Belongs to the cytochrome b561 family.</text>
</comment>
<sequence>MLNNTNKQYGNVSVSFHWLSAILVVGMFILGWWMLTLTYYDEWYRLGPWWHKSIGIALFVLTVLRLFWKQVNPSPAIEGTPLEQKGAKLGHGVLYTLLFVVMISGYLISTADGSSISVFDWFDVPGYPLGIENQEDIAGIVHWYAALTLMILAAGHALMAVKPHVINKDNTLRKMFYKT</sequence>
<keyword evidence="3" id="KW-0813">Transport</keyword>
<dbReference type="InterPro" id="IPR052168">
    <property type="entry name" value="Cytochrome_b561_oxidase"/>
</dbReference>
<keyword evidence="10" id="KW-0408">Iron</keyword>
<keyword evidence="16" id="KW-1185">Reference proteome</keyword>
<keyword evidence="6 13" id="KW-0812">Transmembrane</keyword>
<evidence type="ECO:0000256" key="8">
    <source>
        <dbReference type="ARBA" id="ARBA00022982"/>
    </source>
</evidence>
<dbReference type="GO" id="GO:0009055">
    <property type="term" value="F:electron transfer activity"/>
    <property type="evidence" value="ECO:0007669"/>
    <property type="project" value="InterPro"/>
</dbReference>
<dbReference type="AlphaFoldDB" id="A0A4R6NY88"/>
<organism evidence="15 16">
    <name type="scientific">Idiomarina aquatica</name>
    <dbReference type="NCBI Taxonomy" id="1327752"/>
    <lineage>
        <taxon>Bacteria</taxon>
        <taxon>Pseudomonadati</taxon>
        <taxon>Pseudomonadota</taxon>
        <taxon>Gammaproteobacteria</taxon>
        <taxon>Alteromonadales</taxon>
        <taxon>Idiomarinaceae</taxon>
        <taxon>Idiomarina</taxon>
    </lineage>
</organism>
<dbReference type="GO" id="GO:0022904">
    <property type="term" value="P:respiratory electron transport chain"/>
    <property type="evidence" value="ECO:0007669"/>
    <property type="project" value="InterPro"/>
</dbReference>
<evidence type="ECO:0000256" key="6">
    <source>
        <dbReference type="ARBA" id="ARBA00022692"/>
    </source>
</evidence>
<dbReference type="Proteomes" id="UP000295531">
    <property type="component" value="Unassembled WGS sequence"/>
</dbReference>
<reference evidence="15 16" key="1">
    <citation type="submission" date="2019-03" db="EMBL/GenBank/DDBJ databases">
        <title>Freshwater and sediment microbial communities from various areas in North America, analyzing microbe dynamics in response to fracking.</title>
        <authorList>
            <person name="Lamendella R."/>
        </authorList>
    </citation>
    <scope>NUCLEOTIDE SEQUENCE [LARGE SCALE GENOMIC DNA]</scope>
    <source>
        <strain evidence="15 16">18_TX</strain>
    </source>
</reference>
<evidence type="ECO:0000313" key="16">
    <source>
        <dbReference type="Proteomes" id="UP000295531"/>
    </source>
</evidence>
<evidence type="ECO:0000256" key="2">
    <source>
        <dbReference type="ARBA" id="ARBA00004651"/>
    </source>
</evidence>
<gene>
    <name evidence="15" type="ORF">DEU29_12232</name>
</gene>
<proteinExistence type="inferred from homology"/>
<dbReference type="PANTHER" id="PTHR30529">
    <property type="entry name" value="CYTOCHROME B561"/>
    <property type="match status" value="1"/>
</dbReference>
<dbReference type="SUPFAM" id="SSF81342">
    <property type="entry name" value="Transmembrane di-heme cytochromes"/>
    <property type="match status" value="1"/>
</dbReference>
<evidence type="ECO:0000256" key="1">
    <source>
        <dbReference type="ARBA" id="ARBA00001970"/>
    </source>
</evidence>
<evidence type="ECO:0000313" key="15">
    <source>
        <dbReference type="EMBL" id="TDP28387.1"/>
    </source>
</evidence>
<evidence type="ECO:0000256" key="10">
    <source>
        <dbReference type="ARBA" id="ARBA00023004"/>
    </source>
</evidence>
<dbReference type="GO" id="GO:0046872">
    <property type="term" value="F:metal ion binding"/>
    <property type="evidence" value="ECO:0007669"/>
    <property type="project" value="UniProtKB-KW"/>
</dbReference>
<dbReference type="GO" id="GO:0005886">
    <property type="term" value="C:plasma membrane"/>
    <property type="evidence" value="ECO:0007669"/>
    <property type="project" value="UniProtKB-SubCell"/>
</dbReference>
<comment type="caution">
    <text evidence="15">The sequence shown here is derived from an EMBL/GenBank/DDBJ whole genome shotgun (WGS) entry which is preliminary data.</text>
</comment>
<feature type="transmembrane region" description="Helical" evidence="13">
    <location>
        <begin position="12"/>
        <end position="34"/>
    </location>
</feature>